<keyword evidence="4" id="KW-1185">Reference proteome</keyword>
<dbReference type="EMBL" id="CAJNNV010006926">
    <property type="protein sequence ID" value="CAE8594276.1"/>
    <property type="molecule type" value="Genomic_DNA"/>
</dbReference>
<keyword evidence="2" id="KW-0472">Membrane</keyword>
<organism evidence="3 4">
    <name type="scientific">Polarella glacialis</name>
    <name type="common">Dinoflagellate</name>
    <dbReference type="NCBI Taxonomy" id="89957"/>
    <lineage>
        <taxon>Eukaryota</taxon>
        <taxon>Sar</taxon>
        <taxon>Alveolata</taxon>
        <taxon>Dinophyceae</taxon>
        <taxon>Suessiales</taxon>
        <taxon>Suessiaceae</taxon>
        <taxon>Polarella</taxon>
    </lineage>
</organism>
<evidence type="ECO:0000256" key="1">
    <source>
        <dbReference type="SAM" id="MobiDB-lite"/>
    </source>
</evidence>
<keyword evidence="2" id="KW-0812">Transmembrane</keyword>
<dbReference type="Proteomes" id="UP000654075">
    <property type="component" value="Unassembled WGS sequence"/>
</dbReference>
<accession>A0A813DXL5</accession>
<evidence type="ECO:0000256" key="2">
    <source>
        <dbReference type="SAM" id="Phobius"/>
    </source>
</evidence>
<name>A0A813DXL5_POLGL</name>
<gene>
    <name evidence="3" type="ORF">PGLA1383_LOCUS12836</name>
</gene>
<sequence length="110" mass="11522">LLGSCVVYLLQFFLLSRVGAIRQTLMDQLALVVGVSEGALFRGEFHDASGLEAMLFFTGAGLVLTGSALLYRVADRHNVCQATSGETGRGARGSLVADEGSAEDWGVSLG</sequence>
<evidence type="ECO:0000313" key="3">
    <source>
        <dbReference type="EMBL" id="CAE8594276.1"/>
    </source>
</evidence>
<dbReference type="AlphaFoldDB" id="A0A813DXL5"/>
<keyword evidence="2" id="KW-1133">Transmembrane helix</keyword>
<feature type="region of interest" description="Disordered" evidence="1">
    <location>
        <begin position="84"/>
        <end position="110"/>
    </location>
</feature>
<feature type="transmembrane region" description="Helical" evidence="2">
    <location>
        <begin position="53"/>
        <end position="71"/>
    </location>
</feature>
<evidence type="ECO:0000313" key="4">
    <source>
        <dbReference type="Proteomes" id="UP000654075"/>
    </source>
</evidence>
<proteinExistence type="predicted"/>
<reference evidence="3" key="1">
    <citation type="submission" date="2021-02" db="EMBL/GenBank/DDBJ databases">
        <authorList>
            <person name="Dougan E. K."/>
            <person name="Rhodes N."/>
            <person name="Thang M."/>
            <person name="Chan C."/>
        </authorList>
    </citation>
    <scope>NUCLEOTIDE SEQUENCE</scope>
</reference>
<feature type="non-terminal residue" evidence="3">
    <location>
        <position position="110"/>
    </location>
</feature>
<protein>
    <submittedName>
        <fullName evidence="3">Uncharacterized protein</fullName>
    </submittedName>
</protein>
<comment type="caution">
    <text evidence="3">The sequence shown here is derived from an EMBL/GenBank/DDBJ whole genome shotgun (WGS) entry which is preliminary data.</text>
</comment>